<feature type="transmembrane region" description="Helical" evidence="14">
    <location>
        <begin position="247"/>
        <end position="266"/>
    </location>
</feature>
<accession>A0A674IQ77</accession>
<keyword evidence="9" id="KW-1015">Disulfide bond</keyword>
<protein>
    <recommendedName>
        <fullName evidence="14">Olfactory receptor</fullName>
    </recommendedName>
</protein>
<dbReference type="Proteomes" id="UP000472274">
    <property type="component" value="Unplaced"/>
</dbReference>
<feature type="transmembrane region" description="Helical" evidence="14">
    <location>
        <begin position="201"/>
        <end position="226"/>
    </location>
</feature>
<keyword evidence="7 13" id="KW-0297">G-protein coupled receptor</keyword>
<evidence type="ECO:0000256" key="6">
    <source>
        <dbReference type="ARBA" id="ARBA00022989"/>
    </source>
</evidence>
<evidence type="ECO:0000256" key="9">
    <source>
        <dbReference type="ARBA" id="ARBA00023157"/>
    </source>
</evidence>
<keyword evidence="11" id="KW-0325">Glycoprotein</keyword>
<dbReference type="SMART" id="SM01381">
    <property type="entry name" value="7TM_GPCR_Srsx"/>
    <property type="match status" value="1"/>
</dbReference>
<evidence type="ECO:0000256" key="7">
    <source>
        <dbReference type="ARBA" id="ARBA00023040"/>
    </source>
</evidence>
<dbReference type="InterPro" id="IPR000725">
    <property type="entry name" value="Olfact_rcpt"/>
</dbReference>
<feature type="domain" description="G-protein coupled receptors family 1 profile" evidence="15">
    <location>
        <begin position="45"/>
        <end position="296"/>
    </location>
</feature>
<evidence type="ECO:0000256" key="13">
    <source>
        <dbReference type="RuleBase" id="RU000688"/>
    </source>
</evidence>
<dbReference type="PROSITE" id="PS50262">
    <property type="entry name" value="G_PROTEIN_RECEP_F1_2"/>
    <property type="match status" value="1"/>
</dbReference>
<dbReference type="PRINTS" id="PR00237">
    <property type="entry name" value="GPCRRHODOPSN"/>
</dbReference>
<dbReference type="AlphaFoldDB" id="A0A674IQ77"/>
<evidence type="ECO:0000256" key="2">
    <source>
        <dbReference type="ARBA" id="ARBA00022475"/>
    </source>
</evidence>
<dbReference type="SUPFAM" id="SSF81321">
    <property type="entry name" value="Family A G protein-coupled receptor-like"/>
    <property type="match status" value="1"/>
</dbReference>
<feature type="transmembrane region" description="Helical" evidence="14">
    <location>
        <begin position="63"/>
        <end position="82"/>
    </location>
</feature>
<dbReference type="PROSITE" id="PS00237">
    <property type="entry name" value="G_PROTEIN_RECEP_F1_1"/>
    <property type="match status" value="1"/>
</dbReference>
<dbReference type="PANTHER" id="PTHR26450">
    <property type="entry name" value="OLFACTORY RECEPTOR 56B1-RELATED"/>
    <property type="match status" value="1"/>
</dbReference>
<evidence type="ECO:0000256" key="10">
    <source>
        <dbReference type="ARBA" id="ARBA00023170"/>
    </source>
</evidence>
<feature type="transmembrane region" description="Helical" evidence="14">
    <location>
        <begin position="31"/>
        <end position="51"/>
    </location>
</feature>
<keyword evidence="6 14" id="KW-1133">Transmembrane helix</keyword>
<reference evidence="16" key="2">
    <citation type="submission" date="2025-09" db="UniProtKB">
        <authorList>
            <consortium name="Ensembl"/>
        </authorList>
    </citation>
    <scope>IDENTIFICATION</scope>
</reference>
<evidence type="ECO:0000256" key="5">
    <source>
        <dbReference type="ARBA" id="ARBA00022725"/>
    </source>
</evidence>
<evidence type="ECO:0000256" key="11">
    <source>
        <dbReference type="ARBA" id="ARBA00023180"/>
    </source>
</evidence>
<feature type="transmembrane region" description="Helical" evidence="14">
    <location>
        <begin position="278"/>
        <end position="298"/>
    </location>
</feature>
<dbReference type="FunFam" id="1.20.1070.10:FF:000024">
    <property type="entry name" value="Olfactory receptor"/>
    <property type="match status" value="1"/>
</dbReference>
<sequence length="351" mass="38371">MSAVNDTNFKSATGISPTQISPGLQEFHPLLFIPFFCLYLVNVVANCTIIYTIQVEESLHSPMYLLISLLSAVGLCSTNAIMPQMLLAFLFHSGRVSLPGCLAQMFFIYLMIIMDSSVLPMMALDRYVAICKPLRYMNIMSKRLLAMLTLAALIRGISVVCPMVVLASRLPFCQSNVIQHFACEHIALVSLACSSTSRNSILGMVVGAVIIIFDTVCILASYTVIVHTALQIASGSLRRKAFHTCSTQLLVMFFMYSSFLSSSIVYRAGQAISQDVHNLLSTIYLLLPSTVNPIIYGVRTKEIKQRVLRSFGRRQVAGAEPHEAFPARDDKALPSAAKKEALGAAAEDIGG</sequence>
<feature type="transmembrane region" description="Helical" evidence="14">
    <location>
        <begin position="102"/>
        <end position="124"/>
    </location>
</feature>
<keyword evidence="5 14" id="KW-0552">Olfaction</keyword>
<dbReference type="GeneTree" id="ENSGT01150000286905"/>
<organism evidence="16 17">
    <name type="scientific">Terrapene triunguis</name>
    <name type="common">Three-toed box turtle</name>
    <dbReference type="NCBI Taxonomy" id="2587831"/>
    <lineage>
        <taxon>Eukaryota</taxon>
        <taxon>Metazoa</taxon>
        <taxon>Chordata</taxon>
        <taxon>Craniata</taxon>
        <taxon>Vertebrata</taxon>
        <taxon>Euteleostomi</taxon>
        <taxon>Archelosauria</taxon>
        <taxon>Testudinata</taxon>
        <taxon>Testudines</taxon>
        <taxon>Cryptodira</taxon>
        <taxon>Durocryptodira</taxon>
        <taxon>Testudinoidea</taxon>
        <taxon>Emydidae</taxon>
        <taxon>Terrapene</taxon>
    </lineage>
</organism>
<keyword evidence="3 14" id="KW-0716">Sensory transduction</keyword>
<name>A0A674IQ77_9SAUR</name>
<evidence type="ECO:0000256" key="1">
    <source>
        <dbReference type="ARBA" id="ARBA00004651"/>
    </source>
</evidence>
<dbReference type="CDD" id="cd15223">
    <property type="entry name" value="7tmA_OR56-like"/>
    <property type="match status" value="1"/>
</dbReference>
<dbReference type="PANTHER" id="PTHR26450:SF422">
    <property type="entry name" value="OLFACTORY RECEPTOR"/>
    <property type="match status" value="1"/>
</dbReference>
<dbReference type="GO" id="GO:0005886">
    <property type="term" value="C:plasma membrane"/>
    <property type="evidence" value="ECO:0007669"/>
    <property type="project" value="UniProtKB-SubCell"/>
</dbReference>
<dbReference type="InterPro" id="IPR000276">
    <property type="entry name" value="GPCR_Rhodpsn"/>
</dbReference>
<evidence type="ECO:0000256" key="12">
    <source>
        <dbReference type="ARBA" id="ARBA00023224"/>
    </source>
</evidence>
<keyword evidence="4 13" id="KW-0812">Transmembrane</keyword>
<dbReference type="Pfam" id="PF13853">
    <property type="entry name" value="7tm_4"/>
    <property type="match status" value="1"/>
</dbReference>
<dbReference type="InParanoid" id="A0A674IQ77"/>
<dbReference type="Ensembl" id="ENSTMTT00000010652.1">
    <property type="protein sequence ID" value="ENSTMTP00000010303.1"/>
    <property type="gene ID" value="ENSTMTG00000007485.1"/>
</dbReference>
<proteinExistence type="inferred from homology"/>
<evidence type="ECO:0000313" key="17">
    <source>
        <dbReference type="Proteomes" id="UP000472274"/>
    </source>
</evidence>
<dbReference type="InterPro" id="IPR017452">
    <property type="entry name" value="GPCR_Rhodpsn_7TM"/>
</dbReference>
<keyword evidence="12 13" id="KW-0807">Transducer</keyword>
<evidence type="ECO:0000256" key="3">
    <source>
        <dbReference type="ARBA" id="ARBA00022606"/>
    </source>
</evidence>
<keyword evidence="8 14" id="KW-0472">Membrane</keyword>
<evidence type="ECO:0000313" key="16">
    <source>
        <dbReference type="Ensembl" id="ENSTMTP00000010303.1"/>
    </source>
</evidence>
<feature type="transmembrane region" description="Helical" evidence="14">
    <location>
        <begin position="144"/>
        <end position="167"/>
    </location>
</feature>
<dbReference type="GO" id="GO:0004984">
    <property type="term" value="F:olfactory receptor activity"/>
    <property type="evidence" value="ECO:0007669"/>
    <property type="project" value="InterPro"/>
</dbReference>
<keyword evidence="17" id="KW-1185">Reference proteome</keyword>
<keyword evidence="10 13" id="KW-0675">Receptor</keyword>
<evidence type="ECO:0000256" key="8">
    <source>
        <dbReference type="ARBA" id="ARBA00023136"/>
    </source>
</evidence>
<dbReference type="InterPro" id="IPR050402">
    <property type="entry name" value="OR51/52/56-like"/>
</dbReference>
<dbReference type="GO" id="GO:0004930">
    <property type="term" value="F:G protein-coupled receptor activity"/>
    <property type="evidence" value="ECO:0007669"/>
    <property type="project" value="UniProtKB-KW"/>
</dbReference>
<dbReference type="PRINTS" id="PR00245">
    <property type="entry name" value="OLFACTORYR"/>
</dbReference>
<reference evidence="16" key="1">
    <citation type="submission" date="2025-08" db="UniProtKB">
        <authorList>
            <consortium name="Ensembl"/>
        </authorList>
    </citation>
    <scope>IDENTIFICATION</scope>
</reference>
<keyword evidence="2 14" id="KW-1003">Cell membrane</keyword>
<evidence type="ECO:0000256" key="4">
    <source>
        <dbReference type="ARBA" id="ARBA00022692"/>
    </source>
</evidence>
<evidence type="ECO:0000259" key="15">
    <source>
        <dbReference type="PROSITE" id="PS50262"/>
    </source>
</evidence>
<comment type="subcellular location">
    <subcellularLocation>
        <location evidence="1 14">Cell membrane</location>
        <topology evidence="1 14">Multi-pass membrane protein</topology>
    </subcellularLocation>
</comment>
<dbReference type="Gene3D" id="1.20.1070.10">
    <property type="entry name" value="Rhodopsin 7-helix transmembrane proteins"/>
    <property type="match status" value="1"/>
</dbReference>
<comment type="similarity">
    <text evidence="13">Belongs to the G-protein coupled receptor 1 family.</text>
</comment>
<evidence type="ECO:0000256" key="14">
    <source>
        <dbReference type="RuleBase" id="RU363047"/>
    </source>
</evidence>